<dbReference type="EMBL" id="LHXJ01000023">
    <property type="protein sequence ID" value="KXA91054.1"/>
    <property type="molecule type" value="Genomic_DNA"/>
</dbReference>
<organism evidence="1 2">
    <name type="scientific">candidate division MSBL1 archaeon SCGC-AAA259A05</name>
    <dbReference type="NCBI Taxonomy" id="1698259"/>
    <lineage>
        <taxon>Archaea</taxon>
        <taxon>Methanobacteriati</taxon>
        <taxon>Methanobacteriota</taxon>
        <taxon>candidate division MSBL1</taxon>
    </lineage>
</organism>
<evidence type="ECO:0000313" key="2">
    <source>
        <dbReference type="Proteomes" id="UP000070163"/>
    </source>
</evidence>
<name>A0A133UA58_9EURY</name>
<accession>A0A133UA58</accession>
<comment type="caution">
    <text evidence="1">The sequence shown here is derived from an EMBL/GenBank/DDBJ whole genome shotgun (WGS) entry which is preliminary data.</text>
</comment>
<gene>
    <name evidence="1" type="ORF">AKJ57_02580</name>
</gene>
<protein>
    <submittedName>
        <fullName evidence="1">Uncharacterized protein</fullName>
    </submittedName>
</protein>
<sequence>MAVTDKLGGENAMISRSFTLVETETESKIFLNPWNDLLTDEDVPSNFFGDAQNEWEVQDKAWLGVPVDNAAARY</sequence>
<evidence type="ECO:0000313" key="1">
    <source>
        <dbReference type="EMBL" id="KXA91054.1"/>
    </source>
</evidence>
<dbReference type="AlphaFoldDB" id="A0A133UA58"/>
<proteinExistence type="predicted"/>
<keyword evidence="2" id="KW-1185">Reference proteome</keyword>
<reference evidence="1 2" key="1">
    <citation type="journal article" date="2016" name="Sci. Rep.">
        <title>Metabolic traits of an uncultured archaeal lineage -MSBL1- from brine pools of the Red Sea.</title>
        <authorList>
            <person name="Mwirichia R."/>
            <person name="Alam I."/>
            <person name="Rashid M."/>
            <person name="Vinu M."/>
            <person name="Ba-Alawi W."/>
            <person name="Anthony Kamau A."/>
            <person name="Kamanda Ngugi D."/>
            <person name="Goker M."/>
            <person name="Klenk H.P."/>
            <person name="Bajic V."/>
            <person name="Stingl U."/>
        </authorList>
    </citation>
    <scope>NUCLEOTIDE SEQUENCE [LARGE SCALE GENOMIC DNA]</scope>
    <source>
        <strain evidence="1">SCGC-AAA259A05</strain>
    </source>
</reference>
<dbReference type="Proteomes" id="UP000070163">
    <property type="component" value="Unassembled WGS sequence"/>
</dbReference>